<feature type="region of interest" description="Disordered" evidence="5">
    <location>
        <begin position="197"/>
        <end position="219"/>
    </location>
</feature>
<dbReference type="InterPro" id="IPR000536">
    <property type="entry name" value="Nucl_hrmn_rcpt_lig-bd"/>
</dbReference>
<keyword evidence="4" id="KW-0539">Nucleus</keyword>
<dbReference type="Gene3D" id="3.30.50.10">
    <property type="entry name" value="Erythroid Transcription Factor GATA-1, subunit A"/>
    <property type="match status" value="1"/>
</dbReference>
<organism evidence="7">
    <name type="scientific">Tabanus bromius</name>
    <name type="common">Band-eyed brown horse fly</name>
    <dbReference type="NCBI Taxonomy" id="304241"/>
    <lineage>
        <taxon>Eukaryota</taxon>
        <taxon>Metazoa</taxon>
        <taxon>Ecdysozoa</taxon>
        <taxon>Arthropoda</taxon>
        <taxon>Hexapoda</taxon>
        <taxon>Insecta</taxon>
        <taxon>Pterygota</taxon>
        <taxon>Neoptera</taxon>
        <taxon>Endopterygota</taxon>
        <taxon>Diptera</taxon>
        <taxon>Brachycera</taxon>
        <taxon>Tabanomorpha</taxon>
        <taxon>Tabanoidea</taxon>
        <taxon>Tabanidae</taxon>
        <taxon>Tabanus</taxon>
    </lineage>
</organism>
<feature type="compositionally biased region" description="Basic and acidic residues" evidence="5">
    <location>
        <begin position="210"/>
        <end position="219"/>
    </location>
</feature>
<dbReference type="Gene3D" id="1.10.565.10">
    <property type="entry name" value="Retinoid X Receptor"/>
    <property type="match status" value="1"/>
</dbReference>
<dbReference type="InterPro" id="IPR001723">
    <property type="entry name" value="Nuclear_hrmn_rcpt"/>
</dbReference>
<dbReference type="EMBL" id="GDAI01002013">
    <property type="protein sequence ID" value="JAI15590.1"/>
    <property type="molecule type" value="mRNA"/>
</dbReference>
<evidence type="ECO:0000259" key="6">
    <source>
        <dbReference type="PROSITE" id="PS51843"/>
    </source>
</evidence>
<dbReference type="SMART" id="SM00430">
    <property type="entry name" value="HOLI"/>
    <property type="match status" value="1"/>
</dbReference>
<dbReference type="PROSITE" id="PS51843">
    <property type="entry name" value="NR_LBD"/>
    <property type="match status" value="1"/>
</dbReference>
<dbReference type="GO" id="GO:0008270">
    <property type="term" value="F:zinc ion binding"/>
    <property type="evidence" value="ECO:0007669"/>
    <property type="project" value="InterPro"/>
</dbReference>
<evidence type="ECO:0000256" key="5">
    <source>
        <dbReference type="SAM" id="MobiDB-lite"/>
    </source>
</evidence>
<dbReference type="InterPro" id="IPR035500">
    <property type="entry name" value="NHR-like_dom_sf"/>
</dbReference>
<dbReference type="SUPFAM" id="SSF57716">
    <property type="entry name" value="Glucocorticoid receptor-like (DNA-binding domain)"/>
    <property type="match status" value="1"/>
</dbReference>
<dbReference type="AlphaFoldDB" id="A0A0K8TNY2"/>
<keyword evidence="1" id="KW-0805">Transcription regulation</keyword>
<dbReference type="PANTHER" id="PTHR24083">
    <property type="entry name" value="NUCLEAR HORMONE RECEPTOR"/>
    <property type="match status" value="1"/>
</dbReference>
<feature type="domain" description="NR LBD" evidence="6">
    <location>
        <begin position="291"/>
        <end position="524"/>
    </location>
</feature>
<evidence type="ECO:0000256" key="2">
    <source>
        <dbReference type="ARBA" id="ARBA00023163"/>
    </source>
</evidence>
<dbReference type="SUPFAM" id="SSF48508">
    <property type="entry name" value="Nuclear receptor ligand-binding domain"/>
    <property type="match status" value="1"/>
</dbReference>
<accession>A0A0K8TNY2</accession>
<evidence type="ECO:0000313" key="7">
    <source>
        <dbReference type="EMBL" id="JAI15590.1"/>
    </source>
</evidence>
<evidence type="ECO:0000256" key="3">
    <source>
        <dbReference type="ARBA" id="ARBA00023170"/>
    </source>
</evidence>
<sequence>RCQFCRLQKCLASGMRSDSVQHERKPIVDKRELTSTTNTNSIVTTISTTATAGGESITTENTSNPSVFPVGFSLSNLQSLHKRSLLASGNYPSQIQYTQSQAQFLLSQSYQQQDAFSHSSTHTNEEDSMDNTCTKYGITNAINNFGATSETVTPTSFSLTAAATAGFIQTSIDRNIKNQSLDLAVAIQQQYVNPCNSTRRLSDVPASSKNKSDCAHESSEDIYGNGQMADAQGISNCGSFYENPNTSDGNECSYNGPATAKNSGEGTKKTENVKPELDACEDTLFNGNNGEDSIGLPFLSEQNISFNLQAPTMVPSCLNTHYVCECGSRLLFLSIYWMKKIDSFQQIPEEIQISLLRRHWVELFAIGLAQRSQVLSISTIMCTLVANIVQLSEFERVPATRIKKLSEHAYILNEFIQMLQIMELDEHEYAYLRLITVFSPDYVNEKYNTKRQLIEKFQDYALKSLKTYLIEINHPSQHDRCNKLLLRLMQIRALESEIVEELFFTNLIGHIQIENMIPYILKLGGGET</sequence>
<reference evidence="7" key="1">
    <citation type="journal article" date="2015" name="Insect Biochem. Mol. Biol.">
        <title>An insight into the sialome of the horse fly, Tabanus bromius.</title>
        <authorList>
            <person name="Ribeiro J.M."/>
            <person name="Kazimirova M."/>
            <person name="Takac P."/>
            <person name="Andersen J.F."/>
            <person name="Francischetti I.M."/>
        </authorList>
    </citation>
    <scope>NUCLEOTIDE SEQUENCE</scope>
</reference>
<dbReference type="FunFam" id="1.10.565.10:FF:000041">
    <property type="entry name" value="Nuclear hormone receptor HR78"/>
    <property type="match status" value="1"/>
</dbReference>
<name>A0A0K8TNY2_TABBR</name>
<feature type="non-terminal residue" evidence="7">
    <location>
        <position position="1"/>
    </location>
</feature>
<evidence type="ECO:0000256" key="4">
    <source>
        <dbReference type="ARBA" id="ARBA00023242"/>
    </source>
</evidence>
<dbReference type="GO" id="GO:0006355">
    <property type="term" value="P:regulation of DNA-templated transcription"/>
    <property type="evidence" value="ECO:0007669"/>
    <property type="project" value="InterPro"/>
</dbReference>
<dbReference type="Pfam" id="PF00104">
    <property type="entry name" value="Hormone_recep"/>
    <property type="match status" value="1"/>
</dbReference>
<dbReference type="PRINTS" id="PR00398">
    <property type="entry name" value="STRDHORMONER"/>
</dbReference>
<dbReference type="InterPro" id="IPR013088">
    <property type="entry name" value="Znf_NHR/GATA"/>
</dbReference>
<feature type="compositionally biased region" description="Polar residues" evidence="5">
    <location>
        <begin position="197"/>
        <end position="209"/>
    </location>
</feature>
<keyword evidence="2" id="KW-0804">Transcription</keyword>
<dbReference type="InterPro" id="IPR050274">
    <property type="entry name" value="Nuclear_hormone_rcpt_NR2"/>
</dbReference>
<proteinExistence type="evidence at transcript level"/>
<protein>
    <submittedName>
        <fullName evidence="7">Putative the ligand binding domain of the orphan nuclear receptor tr4 and tr2</fullName>
    </submittedName>
</protein>
<keyword evidence="3 7" id="KW-0675">Receptor</keyword>
<evidence type="ECO:0000256" key="1">
    <source>
        <dbReference type="ARBA" id="ARBA00023015"/>
    </source>
</evidence>